<evidence type="ECO:0000313" key="3">
    <source>
        <dbReference type="Proteomes" id="UP001362999"/>
    </source>
</evidence>
<comment type="caution">
    <text evidence="2">The sequence shown here is derived from an EMBL/GenBank/DDBJ whole genome shotgun (WGS) entry which is preliminary data.</text>
</comment>
<protein>
    <submittedName>
        <fullName evidence="2">Uncharacterized protein</fullName>
    </submittedName>
</protein>
<accession>A0AAW0AZZ2</accession>
<keyword evidence="1" id="KW-0472">Membrane</keyword>
<sequence>MCLVNGHPAKTLYASQPASQMSRHYARSIGFKFSAAITTLFVSVSVAAFIADGPPTLFTHTPFSVGLTDNAFADIVLGHDWLAICRAAAEHGNTVFAAYTYESRLNIPHDVLMPPLRDEVRTPETPSQPPQGEPALQVELLEPSALQAELLEPPALQVELEPPALQVESMNELSVFQTESLNELSAAQTEIMNQSVATSEPLNKSSELDPQFVL</sequence>
<evidence type="ECO:0000313" key="2">
    <source>
        <dbReference type="EMBL" id="KAK7018962.1"/>
    </source>
</evidence>
<evidence type="ECO:0000256" key="1">
    <source>
        <dbReference type="SAM" id="Phobius"/>
    </source>
</evidence>
<dbReference type="EMBL" id="JAWWNJ010000045">
    <property type="protein sequence ID" value="KAK7018962.1"/>
    <property type="molecule type" value="Genomic_DNA"/>
</dbReference>
<feature type="non-terminal residue" evidence="2">
    <location>
        <position position="214"/>
    </location>
</feature>
<gene>
    <name evidence="2" type="ORF">R3P38DRAFT_2979720</name>
</gene>
<name>A0AAW0AZZ2_9AGAR</name>
<keyword evidence="1" id="KW-0812">Transmembrane</keyword>
<proteinExistence type="predicted"/>
<organism evidence="2 3">
    <name type="scientific">Favolaschia claudopus</name>
    <dbReference type="NCBI Taxonomy" id="2862362"/>
    <lineage>
        <taxon>Eukaryota</taxon>
        <taxon>Fungi</taxon>
        <taxon>Dikarya</taxon>
        <taxon>Basidiomycota</taxon>
        <taxon>Agaricomycotina</taxon>
        <taxon>Agaricomycetes</taxon>
        <taxon>Agaricomycetidae</taxon>
        <taxon>Agaricales</taxon>
        <taxon>Marasmiineae</taxon>
        <taxon>Mycenaceae</taxon>
        <taxon>Favolaschia</taxon>
    </lineage>
</organism>
<keyword evidence="1" id="KW-1133">Transmembrane helix</keyword>
<feature type="transmembrane region" description="Helical" evidence="1">
    <location>
        <begin position="29"/>
        <end position="51"/>
    </location>
</feature>
<keyword evidence="3" id="KW-1185">Reference proteome</keyword>
<reference evidence="2 3" key="1">
    <citation type="journal article" date="2024" name="J Genomics">
        <title>Draft genome sequencing and assembly of Favolaschia claudopus CIRM-BRFM 2984 isolated from oak limbs.</title>
        <authorList>
            <person name="Navarro D."/>
            <person name="Drula E."/>
            <person name="Chaduli D."/>
            <person name="Cazenave R."/>
            <person name="Ahrendt S."/>
            <person name="Wang J."/>
            <person name="Lipzen A."/>
            <person name="Daum C."/>
            <person name="Barry K."/>
            <person name="Grigoriev I.V."/>
            <person name="Favel A."/>
            <person name="Rosso M.N."/>
            <person name="Martin F."/>
        </authorList>
    </citation>
    <scope>NUCLEOTIDE SEQUENCE [LARGE SCALE GENOMIC DNA]</scope>
    <source>
        <strain evidence="2 3">CIRM-BRFM 2984</strain>
    </source>
</reference>
<dbReference type="Proteomes" id="UP001362999">
    <property type="component" value="Unassembled WGS sequence"/>
</dbReference>
<dbReference type="AlphaFoldDB" id="A0AAW0AZZ2"/>